<proteinExistence type="predicted"/>
<dbReference type="PROSITE" id="PS51999">
    <property type="entry name" value="ZF_GRF"/>
    <property type="match status" value="1"/>
</dbReference>
<keyword evidence="8" id="KW-1185">Reference proteome</keyword>
<evidence type="ECO:0000256" key="1">
    <source>
        <dbReference type="ARBA" id="ARBA00022723"/>
    </source>
</evidence>
<feature type="compositionally biased region" description="Polar residues" evidence="5">
    <location>
        <begin position="104"/>
        <end position="113"/>
    </location>
</feature>
<evidence type="ECO:0000256" key="3">
    <source>
        <dbReference type="ARBA" id="ARBA00022833"/>
    </source>
</evidence>
<dbReference type="OMA" id="HGRWLWG"/>
<accession>A0A1Y1I743</accession>
<feature type="compositionally biased region" description="Basic and acidic residues" evidence="5">
    <location>
        <begin position="28"/>
        <end position="45"/>
    </location>
</feature>
<sequence>MGGGDVPVGTQEASPQQGRPSSPVPSKMSEDRHGTHEEQLQALQDRLDEEVARRTAAEAEVIRLHRSLATEMELRQALEEQLRARPRSPSEASPPGLPRRRTATRQGLFSNPSPLFGSPPERRLGERVENGASPPSFPLNGQGGLGLNQGAGLEGETTSRGPPLMQPEVVVPTPPQEVPARRQGTGISRSLNGAFERVGETGGASGVLSPGLLEKLSQESEEREEALVRGSGNRTANASNVKLEEFGGASNFFQSGVNGGLRNGLGGDSRFGLDGGLRAGLGGNVRWGLDEGLRSGLDGGLRNGLDGGLRNGLAGAPRNGFETGLRNELDDEDSIATQVHEDEGAPEVFGGGGGAAAAAPLPGSDQTGFGSVFSVEGQAGPESGGRRVQPQGGGWGQVGGQAAPPPVQGGTGRGNFGGGQAGGRPATCYKCGASRILELTAKKGTNPGKQFYKCEACGKFLHWKEPLAAPGTPPRATGHISPRPNAGYAGPSASRGQKRPWDQGGSRGACQCGGEGEERICRNDKHPGRKYLVCKKCNNWLRWTD</sequence>
<evidence type="ECO:0000259" key="6">
    <source>
        <dbReference type="PROSITE" id="PS51999"/>
    </source>
</evidence>
<feature type="domain" description="GRF-type" evidence="6">
    <location>
        <begin position="428"/>
        <end position="467"/>
    </location>
</feature>
<keyword evidence="2 4" id="KW-0863">Zinc-finger</keyword>
<dbReference type="InterPro" id="IPR010666">
    <property type="entry name" value="Znf_GRF"/>
</dbReference>
<feature type="compositionally biased region" description="Basic and acidic residues" evidence="5">
    <location>
        <begin position="120"/>
        <end position="129"/>
    </location>
</feature>
<dbReference type="Proteomes" id="UP000054558">
    <property type="component" value="Unassembled WGS sequence"/>
</dbReference>
<evidence type="ECO:0000256" key="5">
    <source>
        <dbReference type="SAM" id="MobiDB-lite"/>
    </source>
</evidence>
<feature type="region of interest" description="Disordered" evidence="5">
    <location>
        <begin position="344"/>
        <end position="419"/>
    </location>
</feature>
<name>A0A1Y1I743_KLENI</name>
<evidence type="ECO:0000313" key="7">
    <source>
        <dbReference type="EMBL" id="GAQ83928.1"/>
    </source>
</evidence>
<organism evidence="7 8">
    <name type="scientific">Klebsormidium nitens</name>
    <name type="common">Green alga</name>
    <name type="synonym">Ulothrix nitens</name>
    <dbReference type="NCBI Taxonomy" id="105231"/>
    <lineage>
        <taxon>Eukaryota</taxon>
        <taxon>Viridiplantae</taxon>
        <taxon>Streptophyta</taxon>
        <taxon>Klebsormidiophyceae</taxon>
        <taxon>Klebsormidiales</taxon>
        <taxon>Klebsormidiaceae</taxon>
        <taxon>Klebsormidium</taxon>
    </lineage>
</organism>
<keyword evidence="1" id="KW-0479">Metal-binding</keyword>
<evidence type="ECO:0000313" key="8">
    <source>
        <dbReference type="Proteomes" id="UP000054558"/>
    </source>
</evidence>
<feature type="compositionally biased region" description="Gly residues" evidence="5">
    <location>
        <begin position="409"/>
        <end position="419"/>
    </location>
</feature>
<feature type="region of interest" description="Disordered" evidence="5">
    <location>
        <begin position="468"/>
        <end position="517"/>
    </location>
</feature>
<keyword evidence="3" id="KW-0862">Zinc</keyword>
<evidence type="ECO:0000256" key="2">
    <source>
        <dbReference type="ARBA" id="ARBA00022771"/>
    </source>
</evidence>
<feature type="compositionally biased region" description="Polar residues" evidence="5">
    <location>
        <begin position="11"/>
        <end position="20"/>
    </location>
</feature>
<dbReference type="GO" id="GO:0008270">
    <property type="term" value="F:zinc ion binding"/>
    <property type="evidence" value="ECO:0007669"/>
    <property type="project" value="UniProtKB-KW"/>
</dbReference>
<dbReference type="AlphaFoldDB" id="A0A1Y1I743"/>
<evidence type="ECO:0000256" key="4">
    <source>
        <dbReference type="PROSITE-ProRule" id="PRU01343"/>
    </source>
</evidence>
<protein>
    <recommendedName>
        <fullName evidence="6">GRF-type domain-containing protein</fullName>
    </recommendedName>
</protein>
<dbReference type="EMBL" id="DF237118">
    <property type="protein sequence ID" value="GAQ83928.1"/>
    <property type="molecule type" value="Genomic_DNA"/>
</dbReference>
<feature type="region of interest" description="Disordered" evidence="5">
    <location>
        <begin position="1"/>
        <end position="45"/>
    </location>
</feature>
<feature type="compositionally biased region" description="Gly residues" evidence="5">
    <location>
        <begin position="141"/>
        <end position="153"/>
    </location>
</feature>
<reference evidence="7 8" key="1">
    <citation type="journal article" date="2014" name="Nat. Commun.">
        <title>Klebsormidium flaccidum genome reveals primary factors for plant terrestrial adaptation.</title>
        <authorList>
            <person name="Hori K."/>
            <person name="Maruyama F."/>
            <person name="Fujisawa T."/>
            <person name="Togashi T."/>
            <person name="Yamamoto N."/>
            <person name="Seo M."/>
            <person name="Sato S."/>
            <person name="Yamada T."/>
            <person name="Mori H."/>
            <person name="Tajima N."/>
            <person name="Moriyama T."/>
            <person name="Ikeuchi M."/>
            <person name="Watanabe M."/>
            <person name="Wada H."/>
            <person name="Kobayashi K."/>
            <person name="Saito M."/>
            <person name="Masuda T."/>
            <person name="Sasaki-Sekimoto Y."/>
            <person name="Mashiguchi K."/>
            <person name="Awai K."/>
            <person name="Shimojima M."/>
            <person name="Masuda S."/>
            <person name="Iwai M."/>
            <person name="Nobusawa T."/>
            <person name="Narise T."/>
            <person name="Kondo S."/>
            <person name="Saito H."/>
            <person name="Sato R."/>
            <person name="Murakawa M."/>
            <person name="Ihara Y."/>
            <person name="Oshima-Yamada Y."/>
            <person name="Ohtaka K."/>
            <person name="Satoh M."/>
            <person name="Sonobe K."/>
            <person name="Ishii M."/>
            <person name="Ohtani R."/>
            <person name="Kanamori-Sato M."/>
            <person name="Honoki R."/>
            <person name="Miyazaki D."/>
            <person name="Mochizuki H."/>
            <person name="Umetsu J."/>
            <person name="Higashi K."/>
            <person name="Shibata D."/>
            <person name="Kamiya Y."/>
            <person name="Sato N."/>
            <person name="Nakamura Y."/>
            <person name="Tabata S."/>
            <person name="Ida S."/>
            <person name="Kurokawa K."/>
            <person name="Ohta H."/>
        </authorList>
    </citation>
    <scope>NUCLEOTIDE SEQUENCE [LARGE SCALE GENOMIC DNA]</scope>
    <source>
        <strain evidence="7 8">NIES-2285</strain>
    </source>
</reference>
<feature type="compositionally biased region" description="Gly residues" evidence="5">
    <location>
        <begin position="505"/>
        <end position="514"/>
    </location>
</feature>
<gene>
    <name evidence="7" type="ORF">KFL_001690060</name>
</gene>
<feature type="region of interest" description="Disordered" evidence="5">
    <location>
        <begin position="75"/>
        <end position="183"/>
    </location>
</feature>